<dbReference type="EC" id="2.1.1.-" evidence="4"/>
<dbReference type="CDD" id="cd02440">
    <property type="entry name" value="AdoMet_MTases"/>
    <property type="match status" value="1"/>
</dbReference>
<evidence type="ECO:0000256" key="3">
    <source>
        <dbReference type="ARBA" id="ARBA00022691"/>
    </source>
</evidence>
<keyword evidence="3 4" id="KW-0949">S-adenosyl-L-methionine</keyword>
<proteinExistence type="inferred from homology"/>
<dbReference type="PANTHER" id="PTHR43861">
    <property type="entry name" value="TRANS-ACONITATE 2-METHYLTRANSFERASE-RELATED"/>
    <property type="match status" value="1"/>
</dbReference>
<dbReference type="GO" id="GO:0008757">
    <property type="term" value="F:S-adenosylmethionine-dependent methyltransferase activity"/>
    <property type="evidence" value="ECO:0007669"/>
    <property type="project" value="UniProtKB-UniRule"/>
</dbReference>
<sequence>MGREFIDIFEDWAEDYDHAVSGHDPQYKAVFADYENILHEVAKASYGNVLEFGVGTGNLTDKLLQAGLQVTGIEPSPAMREIVREKLPEIEVVDGDFITFPNPTIEIDTIVSSYAFHHLNDVEKEQAVRQFAEMLPVGGKIVFADTMFESNVVKENIIHDSMQKGYTDLVDDLNREYYPIIDDIRNIFERSHFDISFKQMNDFVWLIIANKK</sequence>
<evidence type="ECO:0000259" key="5">
    <source>
        <dbReference type="Pfam" id="PF13649"/>
    </source>
</evidence>
<evidence type="ECO:0000313" key="6">
    <source>
        <dbReference type="EMBL" id="MUK88784.1"/>
    </source>
</evidence>
<dbReference type="AlphaFoldDB" id="A0A6N8FKD7"/>
<name>A0A6N8FKD7_9BACI</name>
<dbReference type="Proteomes" id="UP000469125">
    <property type="component" value="Unassembled WGS sequence"/>
</dbReference>
<dbReference type="SUPFAM" id="SSF53335">
    <property type="entry name" value="S-adenosyl-L-methionine-dependent methyltransferases"/>
    <property type="match status" value="1"/>
</dbReference>
<comment type="similarity">
    <text evidence="4">Belongs to the methyltransferase superfamily. YrrT family.</text>
</comment>
<feature type="binding site" evidence="4">
    <location>
        <position position="53"/>
    </location>
    <ligand>
        <name>S-adenosyl-L-methionine</name>
        <dbReference type="ChEBI" id="CHEBI:59789"/>
    </ligand>
</feature>
<feature type="domain" description="Methyltransferase" evidence="5">
    <location>
        <begin position="49"/>
        <end position="139"/>
    </location>
</feature>
<comment type="function">
    <text evidence="4">Could be a S-adenosyl-L-methionine-dependent methyltransferase.</text>
</comment>
<evidence type="ECO:0000256" key="2">
    <source>
        <dbReference type="ARBA" id="ARBA00022679"/>
    </source>
</evidence>
<dbReference type="GO" id="GO:0032259">
    <property type="term" value="P:methylation"/>
    <property type="evidence" value="ECO:0007669"/>
    <property type="project" value="UniProtKB-KW"/>
</dbReference>
<dbReference type="EMBL" id="WOCA01000007">
    <property type="protein sequence ID" value="MUK88784.1"/>
    <property type="molecule type" value="Genomic_DNA"/>
</dbReference>
<dbReference type="RefSeq" id="WP_155668769.1">
    <property type="nucleotide sequence ID" value="NZ_WOCA01000007.1"/>
</dbReference>
<keyword evidence="7" id="KW-1185">Reference proteome</keyword>
<feature type="binding site" evidence="4">
    <location>
        <position position="74"/>
    </location>
    <ligand>
        <name>S-adenosyl-L-methionine</name>
        <dbReference type="ChEBI" id="CHEBI:59789"/>
    </ligand>
</feature>
<gene>
    <name evidence="6" type="ORF">GMD78_10305</name>
</gene>
<organism evidence="6 7">
    <name type="scientific">Ornithinibacillus caprae</name>
    <dbReference type="NCBI Taxonomy" id="2678566"/>
    <lineage>
        <taxon>Bacteria</taxon>
        <taxon>Bacillati</taxon>
        <taxon>Bacillota</taxon>
        <taxon>Bacilli</taxon>
        <taxon>Bacillales</taxon>
        <taxon>Bacillaceae</taxon>
        <taxon>Ornithinibacillus</taxon>
    </lineage>
</organism>
<keyword evidence="2 4" id="KW-0808">Transferase</keyword>
<evidence type="ECO:0000313" key="7">
    <source>
        <dbReference type="Proteomes" id="UP000469125"/>
    </source>
</evidence>
<dbReference type="InterPro" id="IPR023553">
    <property type="entry name" value="Uncharacterised_MeTfrase_YrrT"/>
</dbReference>
<dbReference type="InterPro" id="IPR041698">
    <property type="entry name" value="Methyltransf_25"/>
</dbReference>
<dbReference type="Gene3D" id="3.40.50.150">
    <property type="entry name" value="Vaccinia Virus protein VP39"/>
    <property type="match status" value="1"/>
</dbReference>
<dbReference type="PANTHER" id="PTHR43861:SF1">
    <property type="entry name" value="TRANS-ACONITATE 2-METHYLTRANSFERASE"/>
    <property type="match status" value="1"/>
</dbReference>
<protein>
    <recommendedName>
        <fullName evidence="4">Uncharacterized methyltransferase GMD78_10305</fullName>
        <ecNumber evidence="4">2.1.1.-</ecNumber>
    </recommendedName>
</protein>
<dbReference type="InterPro" id="IPR029063">
    <property type="entry name" value="SAM-dependent_MTases_sf"/>
</dbReference>
<accession>A0A6N8FKD7</accession>
<evidence type="ECO:0000256" key="1">
    <source>
        <dbReference type="ARBA" id="ARBA00022603"/>
    </source>
</evidence>
<comment type="caution">
    <text evidence="6">The sequence shown here is derived from an EMBL/GenBank/DDBJ whole genome shotgun (WGS) entry which is preliminary data.</text>
</comment>
<dbReference type="HAMAP" id="MF_02100">
    <property type="entry name" value="Methyltr_YrrT"/>
    <property type="match status" value="1"/>
</dbReference>
<dbReference type="Pfam" id="PF13649">
    <property type="entry name" value="Methyltransf_25"/>
    <property type="match status" value="1"/>
</dbReference>
<evidence type="ECO:0000256" key="4">
    <source>
        <dbReference type="HAMAP-Rule" id="MF_02100"/>
    </source>
</evidence>
<feature type="binding site" evidence="4">
    <location>
        <position position="96"/>
    </location>
    <ligand>
        <name>S-adenosyl-L-methionine</name>
        <dbReference type="ChEBI" id="CHEBI:59789"/>
    </ligand>
</feature>
<keyword evidence="1 4" id="KW-0489">Methyltransferase</keyword>
<reference evidence="6 7" key="1">
    <citation type="submission" date="2019-11" db="EMBL/GenBank/DDBJ databases">
        <authorList>
            <person name="Li X."/>
        </authorList>
    </citation>
    <scope>NUCLEOTIDE SEQUENCE [LARGE SCALE GENOMIC DNA]</scope>
    <source>
        <strain evidence="6 7">L9</strain>
    </source>
</reference>